<proteinExistence type="predicted"/>
<dbReference type="Gene3D" id="2.10.70.10">
    <property type="entry name" value="Complement Module, domain 1"/>
    <property type="match status" value="2"/>
</dbReference>
<accession>A0A8D0C855</accession>
<evidence type="ECO:0000256" key="3">
    <source>
        <dbReference type="ARBA" id="ARBA00022729"/>
    </source>
</evidence>
<dbReference type="SMART" id="SM00032">
    <property type="entry name" value="CCP"/>
    <property type="match status" value="2"/>
</dbReference>
<dbReference type="InterPro" id="IPR051503">
    <property type="entry name" value="ComplSys_Reg/VirEntry_Med"/>
</dbReference>
<dbReference type="PANTHER" id="PTHR45785:SF2">
    <property type="entry name" value="COMPLEMENT FACTOR H-RELATED"/>
    <property type="match status" value="1"/>
</dbReference>
<protein>
    <recommendedName>
        <fullName evidence="6">Sushi domain-containing protein</fullName>
    </recommendedName>
</protein>
<dbReference type="CDD" id="cd00033">
    <property type="entry name" value="CCP"/>
    <property type="match status" value="2"/>
</dbReference>
<dbReference type="SUPFAM" id="SSF57535">
    <property type="entry name" value="Complement control module/SCR domain"/>
    <property type="match status" value="2"/>
</dbReference>
<dbReference type="InterPro" id="IPR035976">
    <property type="entry name" value="Sushi/SCR/CCP_sf"/>
</dbReference>
<dbReference type="PROSITE" id="PS50923">
    <property type="entry name" value="SUSHI"/>
    <property type="match status" value="2"/>
</dbReference>
<reference evidence="7" key="1">
    <citation type="submission" date="2025-08" db="UniProtKB">
        <authorList>
            <consortium name="Ensembl"/>
        </authorList>
    </citation>
    <scope>IDENTIFICATION</scope>
</reference>
<evidence type="ECO:0000313" key="8">
    <source>
        <dbReference type="Proteomes" id="UP000694421"/>
    </source>
</evidence>
<evidence type="ECO:0000259" key="6">
    <source>
        <dbReference type="PROSITE" id="PS50923"/>
    </source>
</evidence>
<comment type="caution">
    <text evidence="5">Lacks conserved residue(s) required for the propagation of feature annotation.</text>
</comment>
<evidence type="ECO:0000256" key="1">
    <source>
        <dbReference type="ARBA" id="ARBA00004328"/>
    </source>
</evidence>
<dbReference type="PANTHER" id="PTHR45785">
    <property type="entry name" value="COMPLEMENT FACTOR H-RELATED"/>
    <property type="match status" value="1"/>
</dbReference>
<keyword evidence="2 5" id="KW-0768">Sushi</keyword>
<evidence type="ECO:0000313" key="7">
    <source>
        <dbReference type="Ensembl" id="ENSSMRP00000018696.1"/>
    </source>
</evidence>
<evidence type="ECO:0000256" key="4">
    <source>
        <dbReference type="ARBA" id="ARBA00023157"/>
    </source>
</evidence>
<dbReference type="OMA" id="EDMAGPY"/>
<keyword evidence="8" id="KW-1185">Reference proteome</keyword>
<organism evidence="7 8">
    <name type="scientific">Salvator merianae</name>
    <name type="common">Argentine black and white tegu</name>
    <name type="synonym">Tupinambis merianae</name>
    <dbReference type="NCBI Taxonomy" id="96440"/>
    <lineage>
        <taxon>Eukaryota</taxon>
        <taxon>Metazoa</taxon>
        <taxon>Chordata</taxon>
        <taxon>Craniata</taxon>
        <taxon>Vertebrata</taxon>
        <taxon>Euteleostomi</taxon>
        <taxon>Lepidosauria</taxon>
        <taxon>Squamata</taxon>
        <taxon>Bifurcata</taxon>
        <taxon>Unidentata</taxon>
        <taxon>Episquamata</taxon>
        <taxon>Laterata</taxon>
        <taxon>Teiioidea</taxon>
        <taxon>Teiidae</taxon>
        <taxon>Salvator</taxon>
    </lineage>
</organism>
<dbReference type="Proteomes" id="UP000694421">
    <property type="component" value="Unplaced"/>
</dbReference>
<keyword evidence="3" id="KW-0732">Signal</keyword>
<feature type="disulfide bond" evidence="5">
    <location>
        <begin position="11"/>
        <end position="54"/>
    </location>
</feature>
<evidence type="ECO:0000256" key="2">
    <source>
        <dbReference type="ARBA" id="ARBA00022659"/>
    </source>
</evidence>
<sequence>MHLLPVLDATCKETPRVDNADLVEDMAGPYLPGQQLNFQCHEGFDISGPPVVTCEKGKWSELPKCEDATCPPPPRISNGEVRGSLKEKYLPLEKVHYRCFQRYSLVGPYAIMCVKKQWTELPLCEGILSLP</sequence>
<name>A0A8D0C855_SALMN</name>
<reference evidence="7" key="2">
    <citation type="submission" date="2025-09" db="UniProtKB">
        <authorList>
            <consortium name="Ensembl"/>
        </authorList>
    </citation>
    <scope>IDENTIFICATION</scope>
</reference>
<dbReference type="Pfam" id="PF00084">
    <property type="entry name" value="Sushi"/>
    <property type="match status" value="2"/>
</dbReference>
<feature type="domain" description="Sushi" evidence="6">
    <location>
        <begin position="9"/>
        <end position="67"/>
    </location>
</feature>
<evidence type="ECO:0000256" key="5">
    <source>
        <dbReference type="PROSITE-ProRule" id="PRU00302"/>
    </source>
</evidence>
<dbReference type="AlphaFoldDB" id="A0A8D0C855"/>
<dbReference type="GeneTree" id="ENSGT00940000154386"/>
<feature type="disulfide bond" evidence="5">
    <location>
        <begin position="70"/>
        <end position="113"/>
    </location>
</feature>
<keyword evidence="4 5" id="KW-1015">Disulfide bond</keyword>
<comment type="subcellular location">
    <subcellularLocation>
        <location evidence="1">Virion</location>
    </subcellularLocation>
</comment>
<feature type="domain" description="Sushi" evidence="6">
    <location>
        <begin position="68"/>
        <end position="126"/>
    </location>
</feature>
<dbReference type="Ensembl" id="ENSSMRT00000021902.1">
    <property type="protein sequence ID" value="ENSSMRP00000018696.1"/>
    <property type="gene ID" value="ENSSMRG00000014552.1"/>
</dbReference>
<dbReference type="InterPro" id="IPR000436">
    <property type="entry name" value="Sushi_SCR_CCP_dom"/>
</dbReference>